<feature type="repeat" description="WD" evidence="4">
    <location>
        <begin position="431"/>
        <end position="473"/>
    </location>
</feature>
<name>A0ABQ8CE95_BRANA</name>
<dbReference type="InterPro" id="IPR019775">
    <property type="entry name" value="WD40_repeat_CS"/>
</dbReference>
<evidence type="ECO:0000256" key="4">
    <source>
        <dbReference type="PROSITE-ProRule" id="PRU00221"/>
    </source>
</evidence>
<proteinExistence type="predicted"/>
<dbReference type="InterPro" id="IPR020472">
    <property type="entry name" value="WD40_PAC1"/>
</dbReference>
<evidence type="ECO:0000256" key="2">
    <source>
        <dbReference type="ARBA" id="ARBA00022574"/>
    </source>
</evidence>
<dbReference type="SMART" id="SM00320">
    <property type="entry name" value="WD40"/>
    <property type="match status" value="10"/>
</dbReference>
<comment type="caution">
    <text evidence="5">The sequence shown here is derived from an EMBL/GenBank/DDBJ whole genome shotgun (WGS) entry which is preliminary data.</text>
</comment>
<keyword evidence="2 4" id="KW-0853">WD repeat</keyword>
<dbReference type="Proteomes" id="UP000824890">
    <property type="component" value="Unassembled WGS sequence"/>
</dbReference>
<reference evidence="5 6" key="1">
    <citation type="submission" date="2021-05" db="EMBL/GenBank/DDBJ databases">
        <title>Genome Assembly of Synthetic Allotetraploid Brassica napus Reveals Homoeologous Exchanges between Subgenomes.</title>
        <authorList>
            <person name="Davis J.T."/>
        </authorList>
    </citation>
    <scope>NUCLEOTIDE SEQUENCE [LARGE SCALE GENOMIC DNA]</scope>
    <source>
        <strain evidence="6">cv. Da-Ae</strain>
        <tissue evidence="5">Seedling</tissue>
    </source>
</reference>
<gene>
    <name evidence="5" type="ORF">HID58_029498</name>
</gene>
<dbReference type="PANTHER" id="PTHR14091">
    <property type="entry name" value="PERIODIC TRYPTOPHAN PROTEIN 1"/>
    <property type="match status" value="1"/>
</dbReference>
<organism evidence="5 6">
    <name type="scientific">Brassica napus</name>
    <name type="common">Rape</name>
    <dbReference type="NCBI Taxonomy" id="3708"/>
    <lineage>
        <taxon>Eukaryota</taxon>
        <taxon>Viridiplantae</taxon>
        <taxon>Streptophyta</taxon>
        <taxon>Embryophyta</taxon>
        <taxon>Tracheophyta</taxon>
        <taxon>Spermatophyta</taxon>
        <taxon>Magnoliopsida</taxon>
        <taxon>eudicotyledons</taxon>
        <taxon>Gunneridae</taxon>
        <taxon>Pentapetalae</taxon>
        <taxon>rosids</taxon>
        <taxon>malvids</taxon>
        <taxon>Brassicales</taxon>
        <taxon>Brassicaceae</taxon>
        <taxon>Brassiceae</taxon>
        <taxon>Brassica</taxon>
    </lineage>
</organism>
<dbReference type="PRINTS" id="PR00320">
    <property type="entry name" value="GPROTEINBRPT"/>
</dbReference>
<protein>
    <submittedName>
        <fullName evidence="5">Uncharacterized protein</fullName>
    </submittedName>
</protein>
<dbReference type="InterPro" id="IPR001680">
    <property type="entry name" value="WD40_rpt"/>
</dbReference>
<evidence type="ECO:0000256" key="1">
    <source>
        <dbReference type="ARBA" id="ARBA00022553"/>
    </source>
</evidence>
<dbReference type="Pfam" id="PF24904">
    <property type="entry name" value="RVE6"/>
    <property type="match status" value="1"/>
</dbReference>
<sequence>MKKLKEMDPINFETVLILMRNLTVNMSNPDFEPSFSLLVISCHILKPKAIMITAFSWVPKGAAKAISDRAELPSKEEIEKLKETCDQVYSEDEEDNTEDEKENGEVAHAKTVAEAFGKSSSSKNASSSIEVDELNHDFIKELDMDNYDEEDDRIEIFSSGNGGLYYASNEMDPYLMNHDDSDDSDEDEDQTILPTKSMIVCAKTDDNDASYLDVCVCEETSNGYPNTYSRSRFELPTAPLCTAWLDCPLKGGEKGNFLAVGLYKKPMIEIWDLDVKDEVLPCVQLGGKEKGNYKEDSHTRSVLGLDWNKEFRNTLASSSADKKVKVWDVATEKCMITMEHHTKKVQAVAWNHYAPEVLLSGSFDQTVVLKDGRKPSHSGFKWSVMSKVESLAWDPHSEHSFVVSLKNGTVKGFDVRQASNSASDLKPSFTLQAHHKPATCISYNISAPNLLATGSMDKTVKLWDLSDNKPSCIASHIPNAGSLFSIDFSPDNPFLLAIGGTRGDPKVWDTLSDTNFKPHRSCLSLPLSSKQASKMITAVSWIPKGSLKPVPDAAEPPSKEEIKELIESGAFTASVDGSNEDEEEMEEEEEEISEVDHAKAQEGFFTMEVDDVAAGMKELDMDNYDEEDDGIELFSSGRGDLYYPSNELDPYLKDAADDDDDEEDIDDTTIKPTDSVIICARNEDEVSHLEVYVYEESSDGSPNMYVHHHIIIPEFPLCTAWMDCPLKGGDKGNFVAVGSKETPTIEIWDLDVRDEVLPCVQLGGVEEMGIIKKKKSKKQVCHIKLVYFPVLQKNILASGSADKKVKVWDVATGTCKITMEHHTKEVQAVAWNHYAPEVLLSGSFDQTVVLKDGRQPSHSGFKWSVMSDVESLAWDPHCEHAFVVSLEDGTVKGFDIRAAQSGSDSDLKPSFTIQAHDQDKGVSSISYNLSAPNLLATGSMDKTVKLWDLSNNEPSCIASHKPKAGAVFSISFSVDNPFLLAIGGSKGELHVWDTLLDANVSRKYGSKQS</sequence>
<dbReference type="SUPFAM" id="SSF50978">
    <property type="entry name" value="WD40 repeat-like"/>
    <property type="match status" value="2"/>
</dbReference>
<evidence type="ECO:0000313" key="6">
    <source>
        <dbReference type="Proteomes" id="UP000824890"/>
    </source>
</evidence>
<dbReference type="Pfam" id="PF00400">
    <property type="entry name" value="WD40"/>
    <property type="match status" value="7"/>
</dbReference>
<feature type="repeat" description="WD" evidence="4">
    <location>
        <begin position="295"/>
        <end position="337"/>
    </location>
</feature>
<dbReference type="PROSITE" id="PS50294">
    <property type="entry name" value="WD_REPEATS_REGION"/>
    <property type="match status" value="3"/>
</dbReference>
<keyword evidence="1" id="KW-0597">Phosphoprotein</keyword>
<dbReference type="EMBL" id="JAGKQM010000008">
    <property type="protein sequence ID" value="KAH0915052.1"/>
    <property type="molecule type" value="Genomic_DNA"/>
</dbReference>
<keyword evidence="6" id="KW-1185">Reference proteome</keyword>
<dbReference type="PANTHER" id="PTHR14091:SF0">
    <property type="entry name" value="PERIODIC TRYPTOPHAN PROTEIN 1 HOMOLOG"/>
    <property type="match status" value="1"/>
</dbReference>
<dbReference type="InterPro" id="IPR036322">
    <property type="entry name" value="WD40_repeat_dom_sf"/>
</dbReference>
<dbReference type="Gene3D" id="2.130.10.10">
    <property type="entry name" value="YVTN repeat-like/Quinoprotein amine dehydrogenase"/>
    <property type="match status" value="4"/>
</dbReference>
<keyword evidence="3" id="KW-0677">Repeat</keyword>
<feature type="repeat" description="WD" evidence="4">
    <location>
        <begin position="915"/>
        <end position="957"/>
    </location>
</feature>
<dbReference type="PROSITE" id="PS50082">
    <property type="entry name" value="WD_REPEATS_2"/>
    <property type="match status" value="4"/>
</dbReference>
<dbReference type="InterPro" id="IPR015943">
    <property type="entry name" value="WD40/YVTN_repeat-like_dom_sf"/>
</dbReference>
<evidence type="ECO:0000256" key="3">
    <source>
        <dbReference type="ARBA" id="ARBA00022737"/>
    </source>
</evidence>
<evidence type="ECO:0000313" key="5">
    <source>
        <dbReference type="EMBL" id="KAH0915052.1"/>
    </source>
</evidence>
<feature type="repeat" description="WD" evidence="4">
    <location>
        <begin position="794"/>
        <end position="818"/>
    </location>
</feature>
<accession>A0ABQ8CE95</accession>
<dbReference type="InterPro" id="IPR044285">
    <property type="entry name" value="PWP1"/>
</dbReference>
<dbReference type="PROSITE" id="PS00678">
    <property type="entry name" value="WD_REPEATS_1"/>
    <property type="match status" value="4"/>
</dbReference>